<accession>A0A8T1VCP2</accession>
<dbReference type="EMBL" id="JAGDFM010000472">
    <property type="protein sequence ID" value="KAG7377899.1"/>
    <property type="molecule type" value="Genomic_DNA"/>
</dbReference>
<dbReference type="PANTHER" id="PTHR28037">
    <property type="entry name" value="ALCOHOL O-ACETYLTRANSFERASE 1-RELATED"/>
    <property type="match status" value="1"/>
</dbReference>
<sequence>MVADDESHDPPQIKLRGFERLTTLIDRVSMKIVHSTLVAGDAETLLRLLPEALMQTFNMHPRMRALQLQSQDFTAEIQEHLTLDDISGKNILRVEQFNWGKF</sequence>
<evidence type="ECO:0000313" key="1">
    <source>
        <dbReference type="EMBL" id="KAG7377899.1"/>
    </source>
</evidence>
<proteinExistence type="predicted"/>
<dbReference type="Proteomes" id="UP000694044">
    <property type="component" value="Unassembled WGS sequence"/>
</dbReference>
<organism evidence="1 2">
    <name type="scientific">Phytophthora pseudosyringae</name>
    <dbReference type="NCBI Taxonomy" id="221518"/>
    <lineage>
        <taxon>Eukaryota</taxon>
        <taxon>Sar</taxon>
        <taxon>Stramenopiles</taxon>
        <taxon>Oomycota</taxon>
        <taxon>Peronosporomycetes</taxon>
        <taxon>Peronosporales</taxon>
        <taxon>Peronosporaceae</taxon>
        <taxon>Phytophthora</taxon>
    </lineage>
</organism>
<keyword evidence="2" id="KW-1185">Reference proteome</keyword>
<dbReference type="AlphaFoldDB" id="A0A8T1VCP2"/>
<name>A0A8T1VCP2_9STRA</name>
<dbReference type="OrthoDB" id="124679at2759"/>
<dbReference type="PANTHER" id="PTHR28037:SF1">
    <property type="entry name" value="ALCOHOL O-ACETYLTRANSFERASE 1-RELATED"/>
    <property type="match status" value="1"/>
</dbReference>
<reference evidence="1" key="1">
    <citation type="submission" date="2021-02" db="EMBL/GenBank/DDBJ databases">
        <authorList>
            <person name="Palmer J.M."/>
        </authorList>
    </citation>
    <scope>NUCLEOTIDE SEQUENCE</scope>
    <source>
        <strain evidence="1">SCRP734</strain>
    </source>
</reference>
<comment type="caution">
    <text evidence="1">The sequence shown here is derived from an EMBL/GenBank/DDBJ whole genome shotgun (WGS) entry which is preliminary data.</text>
</comment>
<gene>
    <name evidence="1" type="ORF">PHYPSEUDO_010858</name>
</gene>
<evidence type="ECO:0000313" key="2">
    <source>
        <dbReference type="Proteomes" id="UP000694044"/>
    </source>
</evidence>
<dbReference type="InterPro" id="IPR052058">
    <property type="entry name" value="Alcohol_O-acetyltransferase"/>
</dbReference>
<protein>
    <submittedName>
        <fullName evidence="1">Uncharacterized protein</fullName>
    </submittedName>
</protein>